<dbReference type="InterPro" id="IPR046452">
    <property type="entry name" value="HgmA_N"/>
</dbReference>
<evidence type="ECO:0000256" key="4">
    <source>
        <dbReference type="ARBA" id="ARBA00023004"/>
    </source>
</evidence>
<dbReference type="InterPro" id="IPR005708">
    <property type="entry name" value="Homogentis_dOase"/>
</dbReference>
<dbReference type="Proteomes" id="UP000274271">
    <property type="component" value="Unassembled WGS sequence"/>
</dbReference>
<dbReference type="GO" id="GO:0046872">
    <property type="term" value="F:metal ion binding"/>
    <property type="evidence" value="ECO:0007669"/>
    <property type="project" value="UniProtKB-KW"/>
</dbReference>
<dbReference type="EMBL" id="RQJP01000002">
    <property type="protein sequence ID" value="RRB15199.1"/>
    <property type="molecule type" value="Genomic_DNA"/>
</dbReference>
<organism evidence="8 9">
    <name type="scientific">Larkinella knui</name>
    <dbReference type="NCBI Taxonomy" id="2025310"/>
    <lineage>
        <taxon>Bacteria</taxon>
        <taxon>Pseudomonadati</taxon>
        <taxon>Bacteroidota</taxon>
        <taxon>Cytophagia</taxon>
        <taxon>Cytophagales</taxon>
        <taxon>Spirosomataceae</taxon>
        <taxon>Larkinella</taxon>
    </lineage>
</organism>
<feature type="binding site" evidence="6">
    <location>
        <position position="313"/>
    </location>
    <ligand>
        <name>Fe cation</name>
        <dbReference type="ChEBI" id="CHEBI:24875"/>
    </ligand>
</feature>
<name>A0A3P1CPM8_9BACT</name>
<feature type="binding site" evidence="6">
    <location>
        <position position="343"/>
    </location>
    <ligand>
        <name>Fe cation</name>
        <dbReference type="ChEBI" id="CHEBI:24875"/>
    </ligand>
</feature>
<dbReference type="GO" id="GO:0004411">
    <property type="term" value="F:homogentisate 1,2-dioxygenase activity"/>
    <property type="evidence" value="ECO:0007669"/>
    <property type="project" value="InterPro"/>
</dbReference>
<feature type="binding site" evidence="6">
    <location>
        <position position="343"/>
    </location>
    <ligand>
        <name>homogentisate</name>
        <dbReference type="ChEBI" id="CHEBI:16169"/>
    </ligand>
</feature>
<evidence type="ECO:0000256" key="6">
    <source>
        <dbReference type="PIRSR" id="PIRSR605708-2"/>
    </source>
</evidence>
<keyword evidence="1 6" id="KW-0479">Metal-binding</keyword>
<evidence type="ECO:0000256" key="5">
    <source>
        <dbReference type="PIRSR" id="PIRSR605708-1"/>
    </source>
</evidence>
<accession>A0A3P1CPM8</accession>
<gene>
    <name evidence="8" type="ORF">EHT87_11690</name>
</gene>
<dbReference type="SUPFAM" id="SSF51182">
    <property type="entry name" value="RmlC-like cupins"/>
    <property type="match status" value="1"/>
</dbReference>
<evidence type="ECO:0000256" key="2">
    <source>
        <dbReference type="ARBA" id="ARBA00022964"/>
    </source>
</evidence>
<evidence type="ECO:0000256" key="3">
    <source>
        <dbReference type="ARBA" id="ARBA00023002"/>
    </source>
</evidence>
<dbReference type="RefSeq" id="WP_124906803.1">
    <property type="nucleotide sequence ID" value="NZ_RQJP01000002.1"/>
</dbReference>
<dbReference type="Pfam" id="PF20510">
    <property type="entry name" value="HgmA_N"/>
    <property type="match status" value="1"/>
</dbReference>
<dbReference type="PANTHER" id="PTHR11056">
    <property type="entry name" value="HOMOGENTISATE 1,2-DIOXYGENASE"/>
    <property type="match status" value="1"/>
</dbReference>
<reference evidence="8 9" key="1">
    <citation type="submission" date="2018-11" db="EMBL/GenBank/DDBJ databases">
        <authorList>
            <person name="Zhou Z."/>
            <person name="Wang G."/>
        </authorList>
    </citation>
    <scope>NUCLEOTIDE SEQUENCE [LARGE SCALE GENOMIC DNA]</scope>
    <source>
        <strain evidence="8 9">KCTC42998</strain>
    </source>
</reference>
<keyword evidence="9" id="KW-1185">Reference proteome</keyword>
<protein>
    <submittedName>
        <fullName evidence="8">Homogentisate 1,2-dioxygenase</fullName>
    </submittedName>
</protein>
<dbReference type="PANTHER" id="PTHR11056:SF0">
    <property type="entry name" value="HOMOGENTISATE 1,2-DIOXYGENASE"/>
    <property type="match status" value="1"/>
</dbReference>
<dbReference type="GO" id="GO:0006570">
    <property type="term" value="P:tyrosine metabolic process"/>
    <property type="evidence" value="ECO:0007669"/>
    <property type="project" value="InterPro"/>
</dbReference>
<evidence type="ECO:0000313" key="8">
    <source>
        <dbReference type="EMBL" id="RRB15199.1"/>
    </source>
</evidence>
<feature type="domain" description="Homogentisate 1,2-dioxygenase N-terminal" evidence="7">
    <location>
        <begin position="111"/>
        <end position="257"/>
    </location>
</feature>
<proteinExistence type="predicted"/>
<dbReference type="GO" id="GO:0006559">
    <property type="term" value="P:L-phenylalanine catabolic process"/>
    <property type="evidence" value="ECO:0007669"/>
    <property type="project" value="InterPro"/>
</dbReference>
<comment type="caution">
    <text evidence="8">The sequence shown here is derived from an EMBL/GenBank/DDBJ whole genome shotgun (WGS) entry which is preliminary data.</text>
</comment>
<keyword evidence="4 6" id="KW-0408">Iron</keyword>
<evidence type="ECO:0000259" key="7">
    <source>
        <dbReference type="Pfam" id="PF20510"/>
    </source>
</evidence>
<keyword evidence="3" id="KW-0560">Oxidoreductase</keyword>
<dbReference type="InterPro" id="IPR011051">
    <property type="entry name" value="RmlC_Cupin_sf"/>
</dbReference>
<keyword evidence="2 8" id="KW-0223">Dioxygenase</keyword>
<evidence type="ECO:0000256" key="1">
    <source>
        <dbReference type="ARBA" id="ARBA00022723"/>
    </source>
</evidence>
<evidence type="ECO:0000313" key="9">
    <source>
        <dbReference type="Proteomes" id="UP000274271"/>
    </source>
</evidence>
<feature type="active site" description="Proton acceptor" evidence="5">
    <location>
        <position position="270"/>
    </location>
</feature>
<sequence length="392" mass="44655">MPFYHTLGQIPPKRHTQFEKPPGRDGAAGLYYEQLFGTIGFEGMSSLLYHLHRPTMVKAVLESVDTTPVVAVEKNILSRKLLGFNLEPSPADFLESRIPLLINKDLIVGLAAPTQSMTTYFYKNADADELIFVHRGSGRLRTLLGTIPFEYGDYLIIPRGMIYQIEFDEGVQPRLLYVESHSPIYTPKRYRNQFGQLLEHSPFCERDIKRPQNLETHDETGDFLIKIKKQGALHSLVYATHPFDVVGWDGYNFPYGFSIFNFEPITGRVHQPPPVHQTFQTDAFVVCSFCPRLYDYHPKAIPAPYNHSNIDSDEVIYYVDGDFMSRNDIAPGHITLHPGGIPHGPHPGAMERSIGKKETQEYAVMVDTFRPLMLTDAALRLDDGKYYKSWID</sequence>
<feature type="binding site" evidence="6">
    <location>
        <position position="307"/>
    </location>
    <ligand>
        <name>Fe cation</name>
        <dbReference type="ChEBI" id="CHEBI:24875"/>
    </ligand>
</feature>
<dbReference type="GO" id="GO:0005737">
    <property type="term" value="C:cytoplasm"/>
    <property type="evidence" value="ECO:0007669"/>
    <property type="project" value="TreeGrafter"/>
</dbReference>
<dbReference type="OrthoDB" id="9768662at2"/>
<comment type="cofactor">
    <cofactor evidence="6">
        <name>Fe cation</name>
        <dbReference type="ChEBI" id="CHEBI:24875"/>
    </cofactor>
</comment>
<dbReference type="AlphaFoldDB" id="A0A3P1CPM8"/>